<dbReference type="PANTHER" id="PTHR40086:SF1">
    <property type="entry name" value="CELL CYCLE REGULATOR CCRZ"/>
    <property type="match status" value="1"/>
</dbReference>
<feature type="domain" description="Aminoglycoside phosphotransferase" evidence="1">
    <location>
        <begin position="21"/>
        <end position="222"/>
    </location>
</feature>
<dbReference type="Proteomes" id="UP000626844">
    <property type="component" value="Unassembled WGS sequence"/>
</dbReference>
<dbReference type="Gene3D" id="3.90.1200.10">
    <property type="match status" value="1"/>
</dbReference>
<organism evidence="2 3">
    <name type="scientific">Metabacillus arenae</name>
    <dbReference type="NCBI Taxonomy" id="2771434"/>
    <lineage>
        <taxon>Bacteria</taxon>
        <taxon>Bacillati</taxon>
        <taxon>Bacillota</taxon>
        <taxon>Bacilli</taxon>
        <taxon>Bacillales</taxon>
        <taxon>Bacillaceae</taxon>
        <taxon>Metabacillus</taxon>
    </lineage>
</organism>
<dbReference type="Pfam" id="PF01636">
    <property type="entry name" value="APH"/>
    <property type="match status" value="1"/>
</dbReference>
<dbReference type="RefSeq" id="WP_191157550.1">
    <property type="nucleotide sequence ID" value="NZ_JACXAI010000007.1"/>
</dbReference>
<dbReference type="PANTHER" id="PTHR40086">
    <property type="entry name" value="PHOSPHOTRANSFERASE YTMP-RELATED"/>
    <property type="match status" value="1"/>
</dbReference>
<dbReference type="EMBL" id="JACXAI010000007">
    <property type="protein sequence ID" value="MBD1380182.1"/>
    <property type="molecule type" value="Genomic_DNA"/>
</dbReference>
<sequence>MKLKVNWLEQLLGSDWEVYPAGGSTGDAYFAQIESQKLFLKRNSSPFLAVLSAEGIVPKLIWTKRMENGDVITAQHCLNGRELKPADMKDEHVAALLHKIHHSKELLDMLKRLGKQPLTPNSILEDLKQTIIFEQINVPEIKQAIVYLENQLEHVQYEEKVVCHCDVNHNNWLLSDSNQLYLIDWDGAMIADPAIDIGVLLYWYIDKEDWEQWLNQYGLEFTEHLQRRMYWYVMAQTLTLILWNRTRNNLKDMNIGLTFLHGLLNNKCS</sequence>
<comment type="caution">
    <text evidence="2">The sequence shown here is derived from an EMBL/GenBank/DDBJ whole genome shotgun (WGS) entry which is preliminary data.</text>
</comment>
<dbReference type="InterPro" id="IPR052077">
    <property type="entry name" value="CcrZ_PhaseVar_Mediator"/>
</dbReference>
<dbReference type="AlphaFoldDB" id="A0A926N9U3"/>
<protein>
    <submittedName>
        <fullName evidence="2">Phosphotransferase family protein</fullName>
    </submittedName>
</protein>
<keyword evidence="3" id="KW-1185">Reference proteome</keyword>
<name>A0A926N9U3_9BACI</name>
<gene>
    <name evidence="2" type="ORF">IC621_08065</name>
</gene>
<accession>A0A926N9U3</accession>
<dbReference type="SUPFAM" id="SSF56112">
    <property type="entry name" value="Protein kinase-like (PK-like)"/>
    <property type="match status" value="1"/>
</dbReference>
<dbReference type="InterPro" id="IPR002575">
    <property type="entry name" value="Aminoglycoside_PTrfase"/>
</dbReference>
<reference evidence="2" key="1">
    <citation type="submission" date="2020-09" db="EMBL/GenBank/DDBJ databases">
        <title>A novel bacterium of genus Bacillus, isolated from South China Sea.</title>
        <authorList>
            <person name="Huang H."/>
            <person name="Mo K."/>
            <person name="Hu Y."/>
        </authorList>
    </citation>
    <scope>NUCLEOTIDE SEQUENCE</scope>
    <source>
        <strain evidence="2">IB182487</strain>
    </source>
</reference>
<proteinExistence type="predicted"/>
<dbReference type="InterPro" id="IPR011009">
    <property type="entry name" value="Kinase-like_dom_sf"/>
</dbReference>
<evidence type="ECO:0000313" key="2">
    <source>
        <dbReference type="EMBL" id="MBD1380182.1"/>
    </source>
</evidence>
<evidence type="ECO:0000259" key="1">
    <source>
        <dbReference type="Pfam" id="PF01636"/>
    </source>
</evidence>
<evidence type="ECO:0000313" key="3">
    <source>
        <dbReference type="Proteomes" id="UP000626844"/>
    </source>
</evidence>